<name>A0A397G9G3_ASPTH</name>
<dbReference type="VEuPathDB" id="FungiDB:CDV56_102885"/>
<dbReference type="GeneID" id="38124859"/>
<evidence type="ECO:0000313" key="1">
    <source>
        <dbReference type="EMBL" id="RHZ45543.1"/>
    </source>
</evidence>
<reference evidence="1" key="1">
    <citation type="submission" date="2018-08" db="EMBL/GenBank/DDBJ databases">
        <title>Draft genome sequence of azole-resistant Aspergillus thermomutatus (Neosartorya pseudofischeri) strain HMR AF 39, isolated from a human nasal aspirate.</title>
        <authorList>
            <person name="Parent-Michaud M."/>
            <person name="Dufresne P.J."/>
            <person name="Fournier E."/>
            <person name="Martineau C."/>
            <person name="Moreira S."/>
            <person name="Perkins V."/>
            <person name="De Repentigny L."/>
            <person name="Dufresne S.F."/>
        </authorList>
    </citation>
    <scope>NUCLEOTIDE SEQUENCE [LARGE SCALE GENOMIC DNA]</scope>
    <source>
        <strain evidence="1">HMR AF 39</strain>
    </source>
</reference>
<organism evidence="1 2">
    <name type="scientific">Aspergillus thermomutatus</name>
    <name type="common">Neosartorya pseudofischeri</name>
    <dbReference type="NCBI Taxonomy" id="41047"/>
    <lineage>
        <taxon>Eukaryota</taxon>
        <taxon>Fungi</taxon>
        <taxon>Dikarya</taxon>
        <taxon>Ascomycota</taxon>
        <taxon>Pezizomycotina</taxon>
        <taxon>Eurotiomycetes</taxon>
        <taxon>Eurotiomycetidae</taxon>
        <taxon>Eurotiales</taxon>
        <taxon>Aspergillaceae</taxon>
        <taxon>Aspergillus</taxon>
        <taxon>Aspergillus subgen. Fumigati</taxon>
    </lineage>
</organism>
<dbReference type="Proteomes" id="UP000215305">
    <property type="component" value="Unassembled WGS sequence"/>
</dbReference>
<gene>
    <name evidence="1" type="ORF">CDV56_102885</name>
</gene>
<dbReference type="AlphaFoldDB" id="A0A397G9G3"/>
<comment type="caution">
    <text evidence="1">The sequence shown here is derived from an EMBL/GenBank/DDBJ whole genome shotgun (WGS) entry which is preliminary data.</text>
</comment>
<proteinExistence type="predicted"/>
<dbReference type="OrthoDB" id="4424523at2759"/>
<accession>A0A397G9G3</accession>
<protein>
    <submittedName>
        <fullName evidence="1">Uncharacterized protein</fullName>
    </submittedName>
</protein>
<dbReference type="STRING" id="41047.A0A397G9G3"/>
<sequence length="211" mass="25308">MIRHALQEDGHRIWGLVIYRCTYKSDADWDEFMRRLHWRIRDVLEFYQGLDLMDSLGLTVLEDRSLFDGATTSTVRNHFRQWAETAVEAEQGVGACQRRSQRYRYCIQVDEEALDSVVHKVPAPWEEICCNNVGYVNFIDKEWEPYGPVYYEDEYDRLVEDPEEPIEGCTLHNVGWMKVHYDTVMVCKYNYMRDELAWDWEYRRPPNFGLR</sequence>
<evidence type="ECO:0000313" key="2">
    <source>
        <dbReference type="Proteomes" id="UP000215305"/>
    </source>
</evidence>
<keyword evidence="2" id="KW-1185">Reference proteome</keyword>
<dbReference type="EMBL" id="NKHU02000284">
    <property type="protein sequence ID" value="RHZ45543.1"/>
    <property type="molecule type" value="Genomic_DNA"/>
</dbReference>
<dbReference type="RefSeq" id="XP_026610749.1">
    <property type="nucleotide sequence ID" value="XM_026756504.1"/>
</dbReference>